<dbReference type="Proteomes" id="UP001166191">
    <property type="component" value="Unassembled WGS sequence"/>
</dbReference>
<keyword evidence="2" id="KW-0732">Signal</keyword>
<reference evidence="3" key="1">
    <citation type="submission" date="2021-06" db="EMBL/GenBank/DDBJ databases">
        <title>Paracoccus bacterium XHP0099 sp. nov., isolated from the surface waters of the Yellow Sea.</title>
        <authorList>
            <person name="Xue H."/>
            <person name="Zhang D."/>
        </authorList>
    </citation>
    <scope>NUCLEOTIDE SEQUENCE</scope>
    <source>
        <strain evidence="3">XHP0099</strain>
    </source>
</reference>
<proteinExistence type="predicted"/>
<accession>A0ABS6AF76</accession>
<feature type="chain" id="PRO_5045600143" evidence="2">
    <location>
        <begin position="22"/>
        <end position="71"/>
    </location>
</feature>
<comment type="caution">
    <text evidence="3">The sequence shown here is derived from an EMBL/GenBank/DDBJ whole genome shotgun (WGS) entry which is preliminary data.</text>
</comment>
<feature type="compositionally biased region" description="Polar residues" evidence="1">
    <location>
        <begin position="46"/>
        <end position="71"/>
    </location>
</feature>
<evidence type="ECO:0000256" key="1">
    <source>
        <dbReference type="SAM" id="MobiDB-lite"/>
    </source>
</evidence>
<dbReference type="EMBL" id="JAHKNG010000003">
    <property type="protein sequence ID" value="MBU3029178.1"/>
    <property type="molecule type" value="Genomic_DNA"/>
</dbReference>
<evidence type="ECO:0000313" key="3">
    <source>
        <dbReference type="EMBL" id="MBU3029178.1"/>
    </source>
</evidence>
<name>A0ABS6AF76_9RHOB</name>
<evidence type="ECO:0000256" key="2">
    <source>
        <dbReference type="SAM" id="SignalP"/>
    </source>
</evidence>
<gene>
    <name evidence="3" type="ORF">KNW02_03460</name>
</gene>
<feature type="region of interest" description="Disordered" evidence="1">
    <location>
        <begin position="30"/>
        <end position="71"/>
    </location>
</feature>
<sequence>MLRRILAAFALVPLTALPVLAQQVEAPKPVPAPAPAVQTAPAAGEVNQQSQPELITPARKSNCSHARQVTS</sequence>
<dbReference type="RefSeq" id="WP_216031867.1">
    <property type="nucleotide sequence ID" value="NZ_JAHKNG010000003.1"/>
</dbReference>
<protein>
    <submittedName>
        <fullName evidence="3">Uncharacterized protein</fullName>
    </submittedName>
</protein>
<organism evidence="3 4">
    <name type="scientific">Paracoccus marinaquae</name>
    <dbReference type="NCBI Taxonomy" id="2841926"/>
    <lineage>
        <taxon>Bacteria</taxon>
        <taxon>Pseudomonadati</taxon>
        <taxon>Pseudomonadota</taxon>
        <taxon>Alphaproteobacteria</taxon>
        <taxon>Rhodobacterales</taxon>
        <taxon>Paracoccaceae</taxon>
        <taxon>Paracoccus</taxon>
    </lineage>
</organism>
<keyword evidence="4" id="KW-1185">Reference proteome</keyword>
<evidence type="ECO:0000313" key="4">
    <source>
        <dbReference type="Proteomes" id="UP001166191"/>
    </source>
</evidence>
<feature type="signal peptide" evidence="2">
    <location>
        <begin position="1"/>
        <end position="21"/>
    </location>
</feature>